<keyword evidence="2" id="KW-1185">Reference proteome</keyword>
<name>A0ABQ5UNC9_9HYPH</name>
<dbReference type="RefSeq" id="WP_284362368.1">
    <property type="nucleotide sequence ID" value="NZ_BSNI01000002.1"/>
</dbReference>
<dbReference type="InterPro" id="IPR016024">
    <property type="entry name" value="ARM-type_fold"/>
</dbReference>
<evidence type="ECO:0008006" key="3">
    <source>
        <dbReference type="Google" id="ProtNLM"/>
    </source>
</evidence>
<evidence type="ECO:0000313" key="1">
    <source>
        <dbReference type="EMBL" id="GLQ16677.1"/>
    </source>
</evidence>
<sequence length="217" mass="24231">MSLAEQLASALNRGDEQPNIELANKLAKQSETSSEILELFGIVRHGHKPQQHDAIKVLYELASLKPHSFADKLEFVFDLLRAKDNRVLWGTLTLLSKCCHLDRDATAEQMSLILDAAARGSVIAKDATFDILLAVANDPSYQEALHPHITQFLKDAKPNQLPMYAEKLANSTLRFKSDEITHILFSRLEEMPTEAKRKRLEKAIAKISLPPTPLALA</sequence>
<protein>
    <recommendedName>
        <fullName evidence="3">HEAT repeat domain-containing protein</fullName>
    </recommendedName>
</protein>
<reference evidence="1" key="1">
    <citation type="journal article" date="2014" name="Int. J. Syst. Evol. Microbiol.">
        <title>Complete genome of a new Firmicutes species belonging to the dominant human colonic microbiota ('Ruminococcus bicirculans') reveals two chromosomes and a selective capacity to utilize plant glucans.</title>
        <authorList>
            <consortium name="NISC Comparative Sequencing Program"/>
            <person name="Wegmann U."/>
            <person name="Louis P."/>
            <person name="Goesmann A."/>
            <person name="Henrissat B."/>
            <person name="Duncan S.H."/>
            <person name="Flint H.J."/>
        </authorList>
    </citation>
    <scope>NUCLEOTIDE SEQUENCE</scope>
    <source>
        <strain evidence="1">NBRC 107169</strain>
    </source>
</reference>
<reference evidence="1" key="2">
    <citation type="submission" date="2023-01" db="EMBL/GenBank/DDBJ databases">
        <title>Draft genome sequence of Maritalea porphyrae strain NBRC 107169.</title>
        <authorList>
            <person name="Sun Q."/>
            <person name="Mori K."/>
        </authorList>
    </citation>
    <scope>NUCLEOTIDE SEQUENCE</scope>
    <source>
        <strain evidence="1">NBRC 107169</strain>
    </source>
</reference>
<accession>A0ABQ5UNC9</accession>
<comment type="caution">
    <text evidence="1">The sequence shown here is derived from an EMBL/GenBank/DDBJ whole genome shotgun (WGS) entry which is preliminary data.</text>
</comment>
<organism evidence="1 2">
    <name type="scientific">Maritalea porphyrae</name>
    <dbReference type="NCBI Taxonomy" id="880732"/>
    <lineage>
        <taxon>Bacteria</taxon>
        <taxon>Pseudomonadati</taxon>
        <taxon>Pseudomonadota</taxon>
        <taxon>Alphaproteobacteria</taxon>
        <taxon>Hyphomicrobiales</taxon>
        <taxon>Devosiaceae</taxon>
        <taxon>Maritalea</taxon>
    </lineage>
</organism>
<dbReference type="SUPFAM" id="SSF48371">
    <property type="entry name" value="ARM repeat"/>
    <property type="match status" value="1"/>
</dbReference>
<gene>
    <name evidence="1" type="ORF">GCM10007879_09260</name>
</gene>
<proteinExistence type="predicted"/>
<dbReference type="EMBL" id="BSNI01000002">
    <property type="protein sequence ID" value="GLQ16677.1"/>
    <property type="molecule type" value="Genomic_DNA"/>
</dbReference>
<dbReference type="Proteomes" id="UP001161405">
    <property type="component" value="Unassembled WGS sequence"/>
</dbReference>
<evidence type="ECO:0000313" key="2">
    <source>
        <dbReference type="Proteomes" id="UP001161405"/>
    </source>
</evidence>